<keyword evidence="9" id="KW-0255">Endonuclease</keyword>
<feature type="region of interest" description="Disordered" evidence="20">
    <location>
        <begin position="348"/>
        <end position="401"/>
    </location>
</feature>
<dbReference type="PANTHER" id="PTHR15107:SF4">
    <property type="entry name" value="DNA ENDONUCLEASE RBBP8"/>
    <property type="match status" value="1"/>
</dbReference>
<dbReference type="InterPro" id="IPR019518">
    <property type="entry name" value="CtIP_N"/>
</dbReference>
<dbReference type="Ensembl" id="ENSPNAT00000031401.2">
    <property type="protein sequence ID" value="ENSPNAP00000020651.2"/>
    <property type="gene ID" value="ENSPNAG00000006272.2"/>
</dbReference>
<keyword evidence="14" id="KW-0175">Coiled coil</keyword>
<evidence type="ECO:0000256" key="18">
    <source>
        <dbReference type="ARBA" id="ARBA00023254"/>
    </source>
</evidence>
<keyword evidence="23" id="KW-1185">Reference proteome</keyword>
<organism evidence="22 23">
    <name type="scientific">Pygocentrus nattereri</name>
    <name type="common">Red-bellied piranha</name>
    <dbReference type="NCBI Taxonomy" id="42514"/>
    <lineage>
        <taxon>Eukaryota</taxon>
        <taxon>Metazoa</taxon>
        <taxon>Chordata</taxon>
        <taxon>Craniata</taxon>
        <taxon>Vertebrata</taxon>
        <taxon>Euteleostomi</taxon>
        <taxon>Actinopterygii</taxon>
        <taxon>Neopterygii</taxon>
        <taxon>Teleostei</taxon>
        <taxon>Ostariophysi</taxon>
        <taxon>Characiformes</taxon>
        <taxon>Characoidei</taxon>
        <taxon>Pygocentrus</taxon>
    </lineage>
</organism>
<evidence type="ECO:0000259" key="21">
    <source>
        <dbReference type="Pfam" id="PF10482"/>
    </source>
</evidence>
<evidence type="ECO:0000256" key="9">
    <source>
        <dbReference type="ARBA" id="ARBA00022759"/>
    </source>
</evidence>
<dbReference type="GO" id="GO:0004519">
    <property type="term" value="F:endonuclease activity"/>
    <property type="evidence" value="ECO:0007669"/>
    <property type="project" value="UniProtKB-KW"/>
</dbReference>
<reference evidence="22" key="3">
    <citation type="submission" date="2025-09" db="UniProtKB">
        <authorList>
            <consortium name="Ensembl"/>
        </authorList>
    </citation>
    <scope>IDENTIFICATION</scope>
</reference>
<evidence type="ECO:0000256" key="14">
    <source>
        <dbReference type="ARBA" id="ARBA00023054"/>
    </source>
</evidence>
<evidence type="ECO:0000256" key="4">
    <source>
        <dbReference type="ARBA" id="ARBA00020680"/>
    </source>
</evidence>
<evidence type="ECO:0000313" key="22">
    <source>
        <dbReference type="Ensembl" id="ENSPNAP00000020651.2"/>
    </source>
</evidence>
<evidence type="ECO:0000256" key="15">
    <source>
        <dbReference type="ARBA" id="ARBA00023125"/>
    </source>
</evidence>
<feature type="compositionally biased region" description="Basic and acidic residues" evidence="20">
    <location>
        <begin position="348"/>
        <end position="377"/>
    </location>
</feature>
<evidence type="ECO:0000256" key="7">
    <source>
        <dbReference type="ARBA" id="ARBA00022618"/>
    </source>
</evidence>
<dbReference type="PANTHER" id="PTHR15107">
    <property type="entry name" value="RETINOBLASTOMA BINDING PROTEIN 8"/>
    <property type="match status" value="1"/>
</dbReference>
<keyword evidence="5" id="KW-0158">Chromosome</keyword>
<dbReference type="AlphaFoldDB" id="A0A3B4DC46"/>
<dbReference type="GO" id="GO:0005694">
    <property type="term" value="C:chromosome"/>
    <property type="evidence" value="ECO:0007669"/>
    <property type="project" value="UniProtKB-SubCell"/>
</dbReference>
<dbReference type="Proteomes" id="UP001501920">
    <property type="component" value="Chromosome 3"/>
</dbReference>
<evidence type="ECO:0000256" key="19">
    <source>
        <dbReference type="ARBA" id="ARBA00023306"/>
    </source>
</evidence>
<dbReference type="GeneTree" id="ENSGT00530000063835"/>
<feature type="domain" description="DNA endonuclease Ctp1 N-terminal" evidence="21">
    <location>
        <begin position="17"/>
        <end position="133"/>
    </location>
</feature>
<keyword evidence="18" id="KW-0469">Meiosis</keyword>
<keyword evidence="16" id="KW-0234">DNA repair</keyword>
<name>A0A3B4DC46_PYGNA</name>
<feature type="compositionally biased region" description="Acidic residues" evidence="20">
    <location>
        <begin position="498"/>
        <end position="520"/>
    </location>
</feature>
<keyword evidence="11" id="KW-0498">Mitosis</keyword>
<evidence type="ECO:0000256" key="11">
    <source>
        <dbReference type="ARBA" id="ARBA00022776"/>
    </source>
</evidence>
<dbReference type="InterPro" id="IPR033316">
    <property type="entry name" value="RBBP8-like"/>
</dbReference>
<evidence type="ECO:0000256" key="12">
    <source>
        <dbReference type="ARBA" id="ARBA00022801"/>
    </source>
</evidence>
<evidence type="ECO:0000256" key="3">
    <source>
        <dbReference type="ARBA" id="ARBA00007496"/>
    </source>
</evidence>
<evidence type="ECO:0000256" key="20">
    <source>
        <dbReference type="SAM" id="MobiDB-lite"/>
    </source>
</evidence>
<dbReference type="GO" id="GO:0003684">
    <property type="term" value="F:damaged DNA binding"/>
    <property type="evidence" value="ECO:0007669"/>
    <property type="project" value="TreeGrafter"/>
</dbReference>
<feature type="compositionally biased region" description="Polar residues" evidence="20">
    <location>
        <begin position="379"/>
        <end position="401"/>
    </location>
</feature>
<evidence type="ECO:0000256" key="16">
    <source>
        <dbReference type="ARBA" id="ARBA00023204"/>
    </source>
</evidence>
<keyword evidence="13" id="KW-0862">Zinc</keyword>
<evidence type="ECO:0000256" key="6">
    <source>
        <dbReference type="ARBA" id="ARBA00022553"/>
    </source>
</evidence>
<feature type="region of interest" description="Disordered" evidence="20">
    <location>
        <begin position="83"/>
        <end position="106"/>
    </location>
</feature>
<gene>
    <name evidence="22" type="primary">RBBP8</name>
</gene>
<feature type="region of interest" description="Disordered" evidence="20">
    <location>
        <begin position="494"/>
        <end position="520"/>
    </location>
</feature>
<comment type="similarity">
    <text evidence="3">Belongs to the COM1/SAE2/CtIP family.</text>
</comment>
<evidence type="ECO:0000313" key="23">
    <source>
        <dbReference type="Proteomes" id="UP001501920"/>
    </source>
</evidence>
<keyword evidence="7" id="KW-0132">Cell division</keyword>
<dbReference type="GO" id="GO:0010792">
    <property type="term" value="P:DNA double-strand break processing involved in repair via single-strand annealing"/>
    <property type="evidence" value="ECO:0007669"/>
    <property type="project" value="TreeGrafter"/>
</dbReference>
<dbReference type="GO" id="GO:0051301">
    <property type="term" value="P:cell division"/>
    <property type="evidence" value="ECO:0007669"/>
    <property type="project" value="UniProtKB-KW"/>
</dbReference>
<protein>
    <recommendedName>
        <fullName evidence="4">DNA endonuclease RBBP8</fullName>
    </recommendedName>
</protein>
<evidence type="ECO:0000256" key="1">
    <source>
        <dbReference type="ARBA" id="ARBA00004123"/>
    </source>
</evidence>
<evidence type="ECO:0000256" key="17">
    <source>
        <dbReference type="ARBA" id="ARBA00023242"/>
    </source>
</evidence>
<keyword evidence="10" id="KW-0227">DNA damage</keyword>
<dbReference type="Pfam" id="PF10482">
    <property type="entry name" value="CtIP_N"/>
    <property type="match status" value="1"/>
</dbReference>
<dbReference type="STRING" id="42514.ENSPNAP00000020651"/>
<reference evidence="22 23" key="1">
    <citation type="submission" date="2020-10" db="EMBL/GenBank/DDBJ databases">
        <title>Pygocentrus nattereri (red-bellied piranha) genome, fPygNat1, primary haplotype.</title>
        <authorList>
            <person name="Myers G."/>
            <person name="Meyer A."/>
            <person name="Karagic N."/>
            <person name="Pippel M."/>
            <person name="Winkler S."/>
            <person name="Tracey A."/>
            <person name="Wood J."/>
            <person name="Formenti G."/>
            <person name="Howe K."/>
            <person name="Fedrigo O."/>
            <person name="Jarvis E.D."/>
        </authorList>
    </citation>
    <scope>NUCLEOTIDE SEQUENCE [LARGE SCALE GENOMIC DNA]</scope>
</reference>
<keyword evidence="12" id="KW-0378">Hydrolase</keyword>
<dbReference type="GO" id="GO:0051321">
    <property type="term" value="P:meiotic cell cycle"/>
    <property type="evidence" value="ECO:0007669"/>
    <property type="project" value="UniProtKB-KW"/>
</dbReference>
<accession>A0A3B4DC46</accession>
<feature type="region of interest" description="Disordered" evidence="20">
    <location>
        <begin position="283"/>
        <end position="307"/>
    </location>
</feature>
<keyword evidence="15" id="KW-0238">DNA-binding</keyword>
<reference evidence="22" key="2">
    <citation type="submission" date="2025-08" db="UniProtKB">
        <authorList>
            <consortium name="Ensembl"/>
        </authorList>
    </citation>
    <scope>IDENTIFICATION</scope>
</reference>
<comment type="subcellular location">
    <subcellularLocation>
        <location evidence="2">Chromosome</location>
    </subcellularLocation>
    <subcellularLocation>
        <location evidence="1">Nucleus</location>
    </subcellularLocation>
</comment>
<dbReference type="GO" id="GO:0005634">
    <property type="term" value="C:nucleus"/>
    <property type="evidence" value="ECO:0007669"/>
    <property type="project" value="UniProtKB-SubCell"/>
</dbReference>
<evidence type="ECO:0000256" key="13">
    <source>
        <dbReference type="ARBA" id="ARBA00022833"/>
    </source>
</evidence>
<keyword evidence="8" id="KW-0540">Nuclease</keyword>
<evidence type="ECO:0000256" key="2">
    <source>
        <dbReference type="ARBA" id="ARBA00004286"/>
    </source>
</evidence>
<evidence type="ECO:0000256" key="10">
    <source>
        <dbReference type="ARBA" id="ARBA00022763"/>
    </source>
</evidence>
<keyword evidence="17" id="KW-0539">Nucleus</keyword>
<evidence type="ECO:0000256" key="8">
    <source>
        <dbReference type="ARBA" id="ARBA00022722"/>
    </source>
</evidence>
<dbReference type="OMA" id="NTCEMDA"/>
<keyword evidence="6" id="KW-0597">Phosphoprotein</keyword>
<dbReference type="GO" id="GO:0016787">
    <property type="term" value="F:hydrolase activity"/>
    <property type="evidence" value="ECO:0007669"/>
    <property type="project" value="UniProtKB-KW"/>
</dbReference>
<proteinExistence type="inferred from homology"/>
<feature type="region of interest" description="Disordered" evidence="20">
    <location>
        <begin position="141"/>
        <end position="162"/>
    </location>
</feature>
<evidence type="ECO:0000256" key="5">
    <source>
        <dbReference type="ARBA" id="ARBA00022454"/>
    </source>
</evidence>
<keyword evidence="19" id="KW-0131">Cell cycle</keyword>
<sequence length="555" mass="62839">MTCSQFSGTPADNEKLFQDLLDRLRECHDSVVQGLQSKVNKLKKERCLDAQKLEQFYYKNQQLREQQKTLQESVKFLKDRLQSGPCDHCSESEKQIKTTQTESENQNNLSLLNELKAERDILKEENRKLSLQLAQIRAHGLQQTSFSEPEEGMIPDSPLQSMSFPVTSKLKRKREQSHVRYAEQPLSQPLPDIQKREFMLSSCRDVLVPETCDLDVMCVTKSNTKISGRTVVAETCRLDLFYEDSENDTASQMQAKREKDSTILSTTAGITSIIVSKDHPSVLSGAAHDSREQKPIDSGGSPCRKPLAHLSTSYNSSRFSHIEGEKRKHVFVSPPSDGCLGVKEQHIRQNHEWTKSSKIQESHENKSWEPEEARPDHLSPSTPCKSPLQSQNFSPYEQSWSLDPGAALSQYGIEISPHPEPRVQTATVDMDCTYVSHSMLVRSRKQTGMDSTDSVTGIGQKANDSLANIFDTSGHGEYESCPQDEMSALEHDHVHEHEEEEEKQGDVCEKEEDKEEMEEEGIMEGKDLCFILFFLKEWVGRSICICTCISNGTME</sequence>